<evidence type="ECO:0000256" key="2">
    <source>
        <dbReference type="ARBA" id="ARBA00022803"/>
    </source>
</evidence>
<protein>
    <submittedName>
        <fullName evidence="5">Tetratricopeptide repeat protein</fullName>
    </submittedName>
</protein>
<dbReference type="Pfam" id="PF12688">
    <property type="entry name" value="TPR_5"/>
    <property type="match status" value="1"/>
</dbReference>
<accession>A0ABN0WVK3</accession>
<dbReference type="Proteomes" id="UP001500782">
    <property type="component" value="Unassembled WGS sequence"/>
</dbReference>
<evidence type="ECO:0000313" key="5">
    <source>
        <dbReference type="EMBL" id="GAA0347668.1"/>
    </source>
</evidence>
<name>A0ABN0WVK3_9BACI</name>
<dbReference type="Pfam" id="PF13429">
    <property type="entry name" value="TPR_15"/>
    <property type="match status" value="1"/>
</dbReference>
<dbReference type="InterPro" id="IPR011990">
    <property type="entry name" value="TPR-like_helical_dom_sf"/>
</dbReference>
<keyword evidence="6" id="KW-1185">Reference proteome</keyword>
<dbReference type="PANTHER" id="PTHR45586:SF15">
    <property type="entry name" value="TPR REPEAT-CONTAINING PROTEIN YPIA"/>
    <property type="match status" value="1"/>
</dbReference>
<sequence length="418" mass="48062">MSMIENCLRSFESGEFENANKLYNEILTKGLPEDQLSLADGLSQLGFMEEALALYEAIHLQYPDEGEILLAIAETLQELGREDEAISYTSNISKDDSAYPQALLMEADIYQAQGLYEVSEKKLLTAKKVLPNEPVLDYALGELYAIEGKWLEAIDCYKEVEKQGSQEELQIDKSMAIALTSAGKFEEALSYYEKALEEKLDSDVLFGYGFAAEKAGYNQTAIDRWTELKELDPDYHSVHLLLAKVYEKEEMLPEGLAAVKDGIKNDPYHKELFYYAGKLSLKMGNEQEAENYLREALAIDPSYLDAIQTLIKLFIHHEKYEEAVDLIEYFEAEGEEHPQLTWDYAYCLQQLERFEDALSQYQSAYTYFKNKKEFLEDYGYFLMEYGLRNEAINIFTNILEIDPTNDEIRDIIERLSEA</sequence>
<gene>
    <name evidence="5" type="ORF">GCM10008967_42530</name>
</gene>
<dbReference type="InterPro" id="IPR019734">
    <property type="entry name" value="TPR_rpt"/>
</dbReference>
<dbReference type="InterPro" id="IPR051012">
    <property type="entry name" value="CellSynth/LPSAsmb/PSIAsmb"/>
</dbReference>
<dbReference type="Pfam" id="PF13176">
    <property type="entry name" value="TPR_7"/>
    <property type="match status" value="1"/>
</dbReference>
<keyword evidence="2 3" id="KW-0802">TPR repeat</keyword>
<dbReference type="SUPFAM" id="SSF48452">
    <property type="entry name" value="TPR-like"/>
    <property type="match status" value="2"/>
</dbReference>
<feature type="repeat" description="TPR" evidence="3">
    <location>
        <begin position="169"/>
        <end position="202"/>
    </location>
</feature>
<organism evidence="5 6">
    <name type="scientific">Bacillus carboniphilus</name>
    <dbReference type="NCBI Taxonomy" id="86663"/>
    <lineage>
        <taxon>Bacteria</taxon>
        <taxon>Bacillati</taxon>
        <taxon>Bacillota</taxon>
        <taxon>Bacilli</taxon>
        <taxon>Bacillales</taxon>
        <taxon>Bacillaceae</taxon>
        <taxon>Bacillus</taxon>
    </lineage>
</organism>
<reference evidence="5 6" key="1">
    <citation type="journal article" date="2019" name="Int. J. Syst. Evol. Microbiol.">
        <title>The Global Catalogue of Microorganisms (GCM) 10K type strain sequencing project: providing services to taxonomists for standard genome sequencing and annotation.</title>
        <authorList>
            <consortium name="The Broad Institute Genomics Platform"/>
            <consortium name="The Broad Institute Genome Sequencing Center for Infectious Disease"/>
            <person name="Wu L."/>
            <person name="Ma J."/>
        </authorList>
    </citation>
    <scope>NUCLEOTIDE SEQUENCE [LARGE SCALE GENOMIC DNA]</scope>
    <source>
        <strain evidence="5 6">JCM 9731</strain>
    </source>
</reference>
<evidence type="ECO:0000256" key="1">
    <source>
        <dbReference type="ARBA" id="ARBA00022737"/>
    </source>
</evidence>
<dbReference type="SMART" id="SM00028">
    <property type="entry name" value="TPR"/>
    <property type="match status" value="6"/>
</dbReference>
<proteinExistence type="predicted"/>
<feature type="repeat" description="TPR" evidence="3">
    <location>
        <begin position="372"/>
        <end position="405"/>
    </location>
</feature>
<feature type="repeat" description="TPR" evidence="3">
    <location>
        <begin position="270"/>
        <end position="303"/>
    </location>
</feature>
<dbReference type="EMBL" id="BAAADJ010000064">
    <property type="protein sequence ID" value="GAA0347668.1"/>
    <property type="molecule type" value="Genomic_DNA"/>
</dbReference>
<dbReference type="Gene3D" id="1.25.40.10">
    <property type="entry name" value="Tetratricopeptide repeat domain"/>
    <property type="match status" value="2"/>
</dbReference>
<evidence type="ECO:0000256" key="3">
    <source>
        <dbReference type="PROSITE-ProRule" id="PRU00339"/>
    </source>
</evidence>
<feature type="domain" description="Tetratrico peptide repeat group 5" evidence="4">
    <location>
        <begin position="13"/>
        <end position="88"/>
    </location>
</feature>
<evidence type="ECO:0000259" key="4">
    <source>
        <dbReference type="Pfam" id="PF12688"/>
    </source>
</evidence>
<dbReference type="PANTHER" id="PTHR45586">
    <property type="entry name" value="TPR REPEAT-CONTAINING PROTEIN PA4667"/>
    <property type="match status" value="1"/>
</dbReference>
<dbReference type="PROSITE" id="PS50005">
    <property type="entry name" value="TPR"/>
    <property type="match status" value="3"/>
</dbReference>
<keyword evidence="1" id="KW-0677">Repeat</keyword>
<comment type="caution">
    <text evidence="5">The sequence shown here is derived from an EMBL/GenBank/DDBJ whole genome shotgun (WGS) entry which is preliminary data.</text>
</comment>
<evidence type="ECO:0000313" key="6">
    <source>
        <dbReference type="Proteomes" id="UP001500782"/>
    </source>
</evidence>
<dbReference type="InterPro" id="IPR041656">
    <property type="entry name" value="TPR_5"/>
</dbReference>